<dbReference type="OMA" id="FYTASEM"/>
<keyword evidence="1" id="KW-0732">Signal</keyword>
<accession>A0A8R1HQB2</accession>
<evidence type="ECO:0008006" key="4">
    <source>
        <dbReference type="Google" id="ProtNLM"/>
    </source>
</evidence>
<evidence type="ECO:0000256" key="1">
    <source>
        <dbReference type="SAM" id="SignalP"/>
    </source>
</evidence>
<protein>
    <recommendedName>
        <fullName evidence="4">DUF19 domain-containing protein</fullName>
    </recommendedName>
</protein>
<sequence length="199" mass="21796">MLRKTIPTLILVAAIGISSVFSQANRAKACEKAVNLGVTFYTASEMQPILACAETPWYNNPNDTATVISTGKSCVINNSLNKAITALSLYNSFNSCTDLMALIDKLLTPIQNQCKQVINKATKVLNNCKINNKKTGTAKQNACMNKVYGQCLAMVTKAFVNKVCTALSKKMTAKEWNCAKTYAPKVMNVKLYNCYNIVK</sequence>
<organism evidence="2 3">
    <name type="scientific">Caenorhabditis japonica</name>
    <dbReference type="NCBI Taxonomy" id="281687"/>
    <lineage>
        <taxon>Eukaryota</taxon>
        <taxon>Metazoa</taxon>
        <taxon>Ecdysozoa</taxon>
        <taxon>Nematoda</taxon>
        <taxon>Chromadorea</taxon>
        <taxon>Rhabditida</taxon>
        <taxon>Rhabditina</taxon>
        <taxon>Rhabditomorpha</taxon>
        <taxon>Rhabditoidea</taxon>
        <taxon>Rhabditidae</taxon>
        <taxon>Peloderinae</taxon>
        <taxon>Caenorhabditis</taxon>
    </lineage>
</organism>
<reference evidence="3" key="1">
    <citation type="submission" date="2010-08" db="EMBL/GenBank/DDBJ databases">
        <authorList>
            <consortium name="Caenorhabditis japonica Sequencing Consortium"/>
            <person name="Wilson R.K."/>
        </authorList>
    </citation>
    <scope>NUCLEOTIDE SEQUENCE [LARGE SCALE GENOMIC DNA]</scope>
    <source>
        <strain evidence="3">DF5081</strain>
    </source>
</reference>
<name>A0A8R1HQB2_CAEJA</name>
<dbReference type="EnsemblMetazoa" id="CJA07985.1">
    <property type="protein sequence ID" value="CJA07985.1"/>
    <property type="gene ID" value="WBGene00127189"/>
</dbReference>
<dbReference type="PANTHER" id="PTHR36161:SF2">
    <property type="entry name" value="DUF19 DOMAIN-CONTAINING PROTEIN"/>
    <property type="match status" value="1"/>
</dbReference>
<dbReference type="Proteomes" id="UP000005237">
    <property type="component" value="Unassembled WGS sequence"/>
</dbReference>
<reference evidence="2" key="2">
    <citation type="submission" date="2022-06" db="UniProtKB">
        <authorList>
            <consortium name="EnsemblMetazoa"/>
        </authorList>
    </citation>
    <scope>IDENTIFICATION</scope>
    <source>
        <strain evidence="2">DF5081</strain>
    </source>
</reference>
<keyword evidence="3" id="KW-1185">Reference proteome</keyword>
<proteinExistence type="predicted"/>
<evidence type="ECO:0000313" key="3">
    <source>
        <dbReference type="Proteomes" id="UP000005237"/>
    </source>
</evidence>
<feature type="signal peptide" evidence="1">
    <location>
        <begin position="1"/>
        <end position="22"/>
    </location>
</feature>
<feature type="chain" id="PRO_5035791146" description="DUF19 domain-containing protein" evidence="1">
    <location>
        <begin position="23"/>
        <end position="199"/>
    </location>
</feature>
<dbReference type="PANTHER" id="PTHR36161">
    <property type="entry name" value="PROTEIN CBG06377-RELATED"/>
    <property type="match status" value="1"/>
</dbReference>
<evidence type="ECO:0000313" key="2">
    <source>
        <dbReference type="EnsemblMetazoa" id="CJA07985.1"/>
    </source>
</evidence>
<dbReference type="AlphaFoldDB" id="A0A8R1HQB2"/>